<dbReference type="EMBL" id="QRUH01000017">
    <property type="protein sequence ID" value="RGR45793.1"/>
    <property type="molecule type" value="Genomic_DNA"/>
</dbReference>
<sequence>MYEAWENMKLLLMVSGGAILWIVMVLVAVGLVLAAAIIITLTVKELKAQHKRNRKGGHRNE</sequence>
<protein>
    <recommendedName>
        <fullName evidence="4">Oxaloacetate decarboxylase</fullName>
    </recommendedName>
</protein>
<evidence type="ECO:0000256" key="1">
    <source>
        <dbReference type="SAM" id="Phobius"/>
    </source>
</evidence>
<name>A0A412ELU7_9FIRM</name>
<evidence type="ECO:0008006" key="4">
    <source>
        <dbReference type="Google" id="ProtNLM"/>
    </source>
</evidence>
<dbReference type="Proteomes" id="UP000285839">
    <property type="component" value="Unassembled WGS sequence"/>
</dbReference>
<reference evidence="2 3" key="1">
    <citation type="submission" date="2018-08" db="EMBL/GenBank/DDBJ databases">
        <title>A genome reference for cultivated species of the human gut microbiota.</title>
        <authorList>
            <person name="Zou Y."/>
            <person name="Xue W."/>
            <person name="Luo G."/>
        </authorList>
    </citation>
    <scope>NUCLEOTIDE SEQUENCE [LARGE SCALE GENOMIC DNA]</scope>
    <source>
        <strain evidence="2 3">AF25-21</strain>
    </source>
</reference>
<evidence type="ECO:0000313" key="3">
    <source>
        <dbReference type="Proteomes" id="UP000285839"/>
    </source>
</evidence>
<proteinExistence type="predicted"/>
<comment type="caution">
    <text evidence="2">The sequence shown here is derived from an EMBL/GenBank/DDBJ whole genome shotgun (WGS) entry which is preliminary data.</text>
</comment>
<keyword evidence="1" id="KW-0472">Membrane</keyword>
<accession>A0A412ELU7</accession>
<dbReference type="RefSeq" id="WP_118031684.1">
    <property type="nucleotide sequence ID" value="NZ_QRUH01000017.1"/>
</dbReference>
<keyword evidence="1" id="KW-0812">Transmembrane</keyword>
<feature type="transmembrane region" description="Helical" evidence="1">
    <location>
        <begin position="20"/>
        <end position="43"/>
    </location>
</feature>
<organism evidence="2 3">
    <name type="scientific">Blautia obeum</name>
    <dbReference type="NCBI Taxonomy" id="40520"/>
    <lineage>
        <taxon>Bacteria</taxon>
        <taxon>Bacillati</taxon>
        <taxon>Bacillota</taxon>
        <taxon>Clostridia</taxon>
        <taxon>Lachnospirales</taxon>
        <taxon>Lachnospiraceae</taxon>
        <taxon>Blautia</taxon>
    </lineage>
</organism>
<gene>
    <name evidence="2" type="ORF">DWY46_16540</name>
</gene>
<dbReference type="AlphaFoldDB" id="A0A412ELU7"/>
<keyword evidence="1" id="KW-1133">Transmembrane helix</keyword>
<evidence type="ECO:0000313" key="2">
    <source>
        <dbReference type="EMBL" id="RGR45793.1"/>
    </source>
</evidence>